<dbReference type="Pfam" id="PF13239">
    <property type="entry name" value="2TM"/>
    <property type="match status" value="1"/>
</dbReference>
<dbReference type="Proteomes" id="UP000266552">
    <property type="component" value="Chromosome"/>
</dbReference>
<dbReference type="InterPro" id="IPR025698">
    <property type="entry name" value="2TM_dom"/>
</dbReference>
<keyword evidence="1" id="KW-0812">Transmembrane</keyword>
<keyword evidence="4" id="KW-1185">Reference proteome</keyword>
<organism evidence="3 4">
    <name type="scientific">Paenibacillus lautus</name>
    <name type="common">Bacillus lautus</name>
    <dbReference type="NCBI Taxonomy" id="1401"/>
    <lineage>
        <taxon>Bacteria</taxon>
        <taxon>Bacillati</taxon>
        <taxon>Bacillota</taxon>
        <taxon>Bacilli</taxon>
        <taxon>Bacillales</taxon>
        <taxon>Paenibacillaceae</taxon>
        <taxon>Paenibacillus</taxon>
    </lineage>
</organism>
<dbReference type="AlphaFoldDB" id="A0A385TW89"/>
<reference evidence="3 4" key="1">
    <citation type="submission" date="2018-09" db="EMBL/GenBank/DDBJ databases">
        <title>Genome Sequence of Paenibacillus lautus Strain E7593-69, Azo Dye-Degrading Bacteria, Isolated from Commercial Tattoo Inks.</title>
        <authorList>
            <person name="Nho S.W."/>
            <person name="Kim S.-J."/>
            <person name="Kweon O."/>
            <person name="Cerniglia C.E."/>
        </authorList>
    </citation>
    <scope>NUCLEOTIDE SEQUENCE [LARGE SCALE GENOMIC DNA]</scope>
    <source>
        <strain evidence="3 4">E7593-69</strain>
    </source>
</reference>
<evidence type="ECO:0000313" key="3">
    <source>
        <dbReference type="EMBL" id="AYB47753.1"/>
    </source>
</evidence>
<feature type="transmembrane region" description="Helical" evidence="1">
    <location>
        <begin position="85"/>
        <end position="104"/>
    </location>
</feature>
<keyword evidence="1" id="KW-1133">Transmembrane helix</keyword>
<accession>A0A385TW89</accession>
<feature type="domain" description="2TM" evidence="2">
    <location>
        <begin position="30"/>
        <end position="104"/>
    </location>
</feature>
<sequence length="112" mass="13266">MAWMKKWFAILIASWIIPRTGEVTRNMNLEKEIGNRKDFKQHLALFIVVHIIVNFWLRMDTPFLPGLQESILAGKIWFYHEESGIFVTMIWLIFMVVQGVYVFFRGSDANKE</sequence>
<name>A0A385TW89_PAELA</name>
<dbReference type="EMBL" id="CP032412">
    <property type="protein sequence ID" value="AYB47753.1"/>
    <property type="molecule type" value="Genomic_DNA"/>
</dbReference>
<evidence type="ECO:0000256" key="1">
    <source>
        <dbReference type="SAM" id="Phobius"/>
    </source>
</evidence>
<protein>
    <recommendedName>
        <fullName evidence="2">2TM domain-containing protein</fullName>
    </recommendedName>
</protein>
<feature type="transmembrane region" description="Helical" evidence="1">
    <location>
        <begin position="41"/>
        <end position="57"/>
    </location>
</feature>
<proteinExistence type="predicted"/>
<gene>
    <name evidence="3" type="ORF">D5F53_08220</name>
</gene>
<dbReference type="KEGG" id="plw:D5F53_08220"/>
<evidence type="ECO:0000259" key="2">
    <source>
        <dbReference type="Pfam" id="PF13239"/>
    </source>
</evidence>
<evidence type="ECO:0000313" key="4">
    <source>
        <dbReference type="Proteomes" id="UP000266552"/>
    </source>
</evidence>
<keyword evidence="1" id="KW-0472">Membrane</keyword>